<dbReference type="Pfam" id="PF08808">
    <property type="entry name" value="RES"/>
    <property type="match status" value="1"/>
</dbReference>
<keyword evidence="3" id="KW-1185">Reference proteome</keyword>
<evidence type="ECO:0000313" key="3">
    <source>
        <dbReference type="Proteomes" id="UP001191082"/>
    </source>
</evidence>
<evidence type="ECO:0000259" key="1">
    <source>
        <dbReference type="Pfam" id="PF08808"/>
    </source>
</evidence>
<comment type="caution">
    <text evidence="2">The sequence shown here is derived from an EMBL/GenBank/DDBJ whole genome shotgun (WGS) entry which is preliminary data.</text>
</comment>
<name>A0ABY2WZ25_9RHOB</name>
<accession>A0ABY2WZ25</accession>
<proteinExistence type="predicted"/>
<organism evidence="2 3">
    <name type="scientific">Arenibacterium halophilum</name>
    <dbReference type="NCBI Taxonomy" id="2583821"/>
    <lineage>
        <taxon>Bacteria</taxon>
        <taxon>Pseudomonadati</taxon>
        <taxon>Pseudomonadota</taxon>
        <taxon>Alphaproteobacteria</taxon>
        <taxon>Rhodobacterales</taxon>
        <taxon>Paracoccaceae</taxon>
        <taxon>Arenibacterium</taxon>
    </lineage>
</organism>
<dbReference type="EMBL" id="VCPC01000007">
    <property type="protein sequence ID" value="TMV08169.1"/>
    <property type="molecule type" value="Genomic_DNA"/>
</dbReference>
<sequence>MRNAADEFNVEEVNDVFYILIPSRFPPVPLFRRIAGGYDDEIAAVAELHNPRVKEKQRLLGRSGVDVDYTSPRFQNWNHAPFAYSNPEGSWFFGPIVRCLEMSQDKQTALAVSVAKRERFLLRTKEVPIGLDMRMLSRRVRGSFLDAQGLPADLTQDERRELGKGLVDRAKSEELSGVLFRSHERPSGTRICVLDGNVLERAVQGEHFRYTWDGQRVSSLYTFNSSGSDEDNLIDPRDLSGSVDILAA</sequence>
<dbReference type="Proteomes" id="UP001191082">
    <property type="component" value="Unassembled WGS sequence"/>
</dbReference>
<protein>
    <submittedName>
        <fullName evidence="2">RES domain-containing protein</fullName>
    </submittedName>
</protein>
<feature type="domain" description="RES" evidence="1">
    <location>
        <begin position="76"/>
        <end position="213"/>
    </location>
</feature>
<gene>
    <name evidence="2" type="ORF">FGK64_20945</name>
</gene>
<evidence type="ECO:0000313" key="2">
    <source>
        <dbReference type="EMBL" id="TMV08169.1"/>
    </source>
</evidence>
<dbReference type="RefSeq" id="WP_138865822.1">
    <property type="nucleotide sequence ID" value="NZ_VCPC01000007.1"/>
</dbReference>
<reference evidence="2 3" key="1">
    <citation type="submission" date="2019-05" db="EMBL/GenBank/DDBJ databases">
        <title>Marivita sp. nov. isolated from sea sediment.</title>
        <authorList>
            <person name="Kim W."/>
        </authorList>
    </citation>
    <scope>NUCLEOTIDE SEQUENCE [LARGE SCALE GENOMIC DNA]</scope>
    <source>
        <strain evidence="2 3">CAU 1492</strain>
    </source>
</reference>
<dbReference type="InterPro" id="IPR014914">
    <property type="entry name" value="RES_dom"/>
</dbReference>